<dbReference type="Proteomes" id="UP000219338">
    <property type="component" value="Unassembled WGS sequence"/>
</dbReference>
<protein>
    <submittedName>
        <fullName evidence="3">Uncharacterized protein</fullName>
    </submittedName>
</protein>
<dbReference type="AlphaFoldDB" id="A0A284RU04"/>
<feature type="region of interest" description="Disordered" evidence="1">
    <location>
        <begin position="170"/>
        <end position="192"/>
    </location>
</feature>
<evidence type="ECO:0000313" key="3">
    <source>
        <dbReference type="EMBL" id="SJL12246.1"/>
    </source>
</evidence>
<accession>A0A284RU04</accession>
<dbReference type="EMBL" id="FUEG01000016">
    <property type="protein sequence ID" value="SJL12246.1"/>
    <property type="molecule type" value="Genomic_DNA"/>
</dbReference>
<dbReference type="EMBL" id="FUEG01000016">
    <property type="protein sequence ID" value="SJL12239.1"/>
    <property type="molecule type" value="Genomic_DNA"/>
</dbReference>
<evidence type="ECO:0000256" key="1">
    <source>
        <dbReference type="SAM" id="MobiDB-lite"/>
    </source>
</evidence>
<sequence>MLNGMFGNSFVFGAAFRALTILLFTPGPQFRAMIFQVSYSTVDWHAVVFFPVDVQILHSILPAIALLQVLLQSDVSLSGEQGRHDKRSQMGVGLLQLKKDMKGGSLVSWKMEDTTIDIPKEGRRRRHSVTPSLSTRASSSFLSRTICSLPTTLALSPRVRFLARDDLIGERSRSTADASGPNDGSGGMMSRKGKTGVLELIGGRSRSVADASPMKVVHLLALEPAKRSLTPGPNTPNTSNIFLLLDPLWRATPFLQSTLTTYRVTGSGHKKDTEESSE</sequence>
<reference evidence="3" key="2">
    <citation type="submission" date="2017-01" db="EMBL/GenBank/DDBJ databases">
        <authorList>
            <person name="Mah S.A."/>
            <person name="Swanson W.J."/>
            <person name="Moy G.W."/>
            <person name="Vacquier V.D."/>
        </authorList>
    </citation>
    <scope>NUCLEOTIDE SEQUENCE [LARGE SCALE GENOMIC DNA]</scope>
    <source>
        <strain evidence="3">C18/9</strain>
    </source>
</reference>
<keyword evidence="4" id="KW-1185">Reference proteome</keyword>
<reference evidence="4" key="1">
    <citation type="journal article" date="2017" name="Nat. Ecol. Evol.">
        <title>Genome expansion and lineage-specific genetic innovations in the forest pathogenic fungi Armillaria.</title>
        <authorList>
            <person name="Sipos G."/>
            <person name="Prasanna A.N."/>
            <person name="Walter M.C."/>
            <person name="O'Connor E."/>
            <person name="Balint B."/>
            <person name="Krizsan K."/>
            <person name="Kiss B."/>
            <person name="Hess J."/>
            <person name="Varga T."/>
            <person name="Slot J."/>
            <person name="Riley R."/>
            <person name="Boka B."/>
            <person name="Rigling D."/>
            <person name="Barry K."/>
            <person name="Lee J."/>
            <person name="Mihaltcheva S."/>
            <person name="LaButti K."/>
            <person name="Lipzen A."/>
            <person name="Waldron R."/>
            <person name="Moloney N.M."/>
            <person name="Sperisen C."/>
            <person name="Kredics L."/>
            <person name="Vagvoelgyi C."/>
            <person name="Patrignani A."/>
            <person name="Fitzpatrick D."/>
            <person name="Nagy I."/>
            <person name="Doyle S."/>
            <person name="Anderson J.B."/>
            <person name="Grigoriev I.V."/>
            <person name="Gueldener U."/>
            <person name="Muensterkoetter M."/>
            <person name="Nagy L.G."/>
        </authorList>
    </citation>
    <scope>NUCLEOTIDE SEQUENCE [LARGE SCALE GENOMIC DNA]</scope>
    <source>
        <strain evidence="4">C18/9</strain>
    </source>
</reference>
<evidence type="ECO:0000313" key="4">
    <source>
        <dbReference type="Proteomes" id="UP000219338"/>
    </source>
</evidence>
<organism evidence="3 4">
    <name type="scientific">Armillaria ostoyae</name>
    <name type="common">Armillaria root rot fungus</name>
    <dbReference type="NCBI Taxonomy" id="47428"/>
    <lineage>
        <taxon>Eukaryota</taxon>
        <taxon>Fungi</taxon>
        <taxon>Dikarya</taxon>
        <taxon>Basidiomycota</taxon>
        <taxon>Agaricomycotina</taxon>
        <taxon>Agaricomycetes</taxon>
        <taxon>Agaricomycetidae</taxon>
        <taxon>Agaricales</taxon>
        <taxon>Marasmiineae</taxon>
        <taxon>Physalacriaceae</taxon>
        <taxon>Armillaria</taxon>
    </lineage>
</organism>
<evidence type="ECO:0000313" key="2">
    <source>
        <dbReference type="EMBL" id="SJL12239.1"/>
    </source>
</evidence>
<proteinExistence type="predicted"/>
<gene>
    <name evidence="2" type="ORF">ARMOST_15662</name>
    <name evidence="3" type="ORF">ARMOST_15669</name>
</gene>
<name>A0A284RU04_ARMOS</name>